<dbReference type="Pfam" id="PF22016">
    <property type="entry name" value="DUF6933"/>
    <property type="match status" value="1"/>
</dbReference>
<gene>
    <name evidence="2" type="ORF">SAMN05216313_12443</name>
</gene>
<protein>
    <recommendedName>
        <fullName evidence="1">DUF6933 domain-containing protein</fullName>
    </recommendedName>
</protein>
<keyword evidence="3" id="KW-1185">Reference proteome</keyword>
<dbReference type="Proteomes" id="UP000198508">
    <property type="component" value="Unassembled WGS sequence"/>
</dbReference>
<name>A0A1I0IVX1_9FIRM</name>
<evidence type="ECO:0000313" key="2">
    <source>
        <dbReference type="EMBL" id="SEU01486.1"/>
    </source>
</evidence>
<evidence type="ECO:0000259" key="1">
    <source>
        <dbReference type="Pfam" id="PF22016"/>
    </source>
</evidence>
<dbReference type="AlphaFoldDB" id="A0A1I0IVX1"/>
<organism evidence="2 3">
    <name type="scientific">Enterocloster lavalensis</name>
    <dbReference type="NCBI Taxonomy" id="460384"/>
    <lineage>
        <taxon>Bacteria</taxon>
        <taxon>Bacillati</taxon>
        <taxon>Bacillota</taxon>
        <taxon>Clostridia</taxon>
        <taxon>Lachnospirales</taxon>
        <taxon>Lachnospiraceae</taxon>
        <taxon>Enterocloster</taxon>
    </lineage>
</organism>
<reference evidence="3" key="1">
    <citation type="submission" date="2016-10" db="EMBL/GenBank/DDBJ databases">
        <authorList>
            <person name="Varghese N."/>
            <person name="Submissions S."/>
        </authorList>
    </citation>
    <scope>NUCLEOTIDE SEQUENCE [LARGE SCALE GENOMIC DNA]</scope>
    <source>
        <strain evidence="3">NLAE-zl-G277</strain>
    </source>
</reference>
<dbReference type="InterPro" id="IPR053864">
    <property type="entry name" value="DUF6933"/>
</dbReference>
<proteinExistence type="predicted"/>
<dbReference type="EMBL" id="FOIM01000024">
    <property type="protein sequence ID" value="SEU01486.1"/>
    <property type="molecule type" value="Genomic_DNA"/>
</dbReference>
<dbReference type="STRING" id="460384.SAMN05216313_12443"/>
<evidence type="ECO:0000313" key="3">
    <source>
        <dbReference type="Proteomes" id="UP000198508"/>
    </source>
</evidence>
<accession>A0A1I0IVX1</accession>
<feature type="domain" description="DUF6933" evidence="1">
    <location>
        <begin position="3"/>
        <end position="146"/>
    </location>
</feature>
<sequence length="221" mass="25129">MQLGITIPLQKFLKWKPPVYGEPENLFFCWDLHVIRFHGENTLMAVNASNAFTVILWKMEWADWENLEQRTLEAIRKGLLAAGYGEETAEAYFRAAGSASFTKTHGRRPVAALNRMTDFLRQAPMKLEEDRQFQSALCRFVNGNLLKTAGFDLPGRPEGFLNEDMGKNGIKPDLCAQKPSPGAEKCPCRRKCPRRGNCEECLAFHRDQKPGIPVACRKKKR</sequence>
<dbReference type="RefSeq" id="WP_092367827.1">
    <property type="nucleotide sequence ID" value="NZ_FOIM01000024.1"/>
</dbReference>